<accession>A0A448WEG5</accession>
<evidence type="ECO:0000313" key="1">
    <source>
        <dbReference type="EMBL" id="VEL09815.1"/>
    </source>
</evidence>
<organism evidence="1 2">
    <name type="scientific">Protopolystoma xenopodis</name>
    <dbReference type="NCBI Taxonomy" id="117903"/>
    <lineage>
        <taxon>Eukaryota</taxon>
        <taxon>Metazoa</taxon>
        <taxon>Spiralia</taxon>
        <taxon>Lophotrochozoa</taxon>
        <taxon>Platyhelminthes</taxon>
        <taxon>Monogenea</taxon>
        <taxon>Polyopisthocotylea</taxon>
        <taxon>Polystomatidea</taxon>
        <taxon>Polystomatidae</taxon>
        <taxon>Protopolystoma</taxon>
    </lineage>
</organism>
<proteinExistence type="predicted"/>
<evidence type="ECO:0000313" key="2">
    <source>
        <dbReference type="Proteomes" id="UP000784294"/>
    </source>
</evidence>
<comment type="caution">
    <text evidence="1">The sequence shown here is derived from an EMBL/GenBank/DDBJ whole genome shotgun (WGS) entry which is preliminary data.</text>
</comment>
<keyword evidence="2" id="KW-1185">Reference proteome</keyword>
<protein>
    <submittedName>
        <fullName evidence="1">Uncharacterized protein</fullName>
    </submittedName>
</protein>
<dbReference type="AlphaFoldDB" id="A0A448WEG5"/>
<gene>
    <name evidence="1" type="ORF">PXEA_LOCUS3255</name>
</gene>
<dbReference type="EMBL" id="CAAALY010007321">
    <property type="protein sequence ID" value="VEL09815.1"/>
    <property type="molecule type" value="Genomic_DNA"/>
</dbReference>
<dbReference type="Proteomes" id="UP000784294">
    <property type="component" value="Unassembled WGS sequence"/>
</dbReference>
<reference evidence="1" key="1">
    <citation type="submission" date="2018-11" db="EMBL/GenBank/DDBJ databases">
        <authorList>
            <consortium name="Pathogen Informatics"/>
        </authorList>
    </citation>
    <scope>NUCLEOTIDE SEQUENCE</scope>
</reference>
<sequence>MNETITGIRESFSFSSESVKVCLIPSYVSISAYTARFNNYLQGHLDAVGRKDLTSAERLLFLYSEACQARYAPGKSYYMPFSAPTLACLTLASGLPARVVEPGPWDDLALSRSTHTTPSALWTHIALTSAAMHHSFGHRYF</sequence>
<name>A0A448WEG5_9PLAT</name>